<organism evidence="9 10">
    <name type="scientific">Conidiobolus coronatus (strain ATCC 28846 / CBS 209.66 / NRRL 28638)</name>
    <name type="common">Delacroixia coronata</name>
    <dbReference type="NCBI Taxonomy" id="796925"/>
    <lineage>
        <taxon>Eukaryota</taxon>
        <taxon>Fungi</taxon>
        <taxon>Fungi incertae sedis</taxon>
        <taxon>Zoopagomycota</taxon>
        <taxon>Entomophthoromycotina</taxon>
        <taxon>Entomophthoromycetes</taxon>
        <taxon>Entomophthorales</taxon>
        <taxon>Ancylistaceae</taxon>
        <taxon>Conidiobolus</taxon>
    </lineage>
</organism>
<evidence type="ECO:0000256" key="4">
    <source>
        <dbReference type="ARBA" id="ARBA00022989"/>
    </source>
</evidence>
<dbReference type="OrthoDB" id="102260at2759"/>
<dbReference type="InterPro" id="IPR040236">
    <property type="entry name" value="TMEM198"/>
</dbReference>
<sequence length="246" mass="26697">MGSKVIALIASLLFLTSSVNAELSSFAEKSMRLNPEAIASSVILMVIGIIFIFFGKRLIKFLGFIAGFLFFGAIALLIASRLVDFNNWGFPNVIASSEVRGVLSYCVLRLGVMFLGFLTGYSIGGIILQSTQSLGFWAQLGIMIGFGAVGAILALFFIDWTILITTSYIGAQTLLVGVDVIVNKNYIDFVKANTNLIYIKCTPLLGGMVGCAFLLTIVGAVFQYKVFTKPNYYEVEKQGEVNNSNV</sequence>
<proteinExistence type="inferred from homology"/>
<comment type="similarity">
    <text evidence="2">Belongs to the TMEM198 family.</text>
</comment>
<dbReference type="Pfam" id="PF13886">
    <property type="entry name" value="TM7S3_TM198"/>
    <property type="match status" value="1"/>
</dbReference>
<feature type="chain" id="PRO_5007294544" description="Transmembrane protein 198" evidence="7">
    <location>
        <begin position="22"/>
        <end position="246"/>
    </location>
</feature>
<gene>
    <name evidence="9" type="ORF">CONCODRAFT_78892</name>
</gene>
<keyword evidence="5" id="KW-0472">Membrane</keyword>
<dbReference type="PANTHER" id="PTHR31247:SF5">
    <property type="entry name" value="DUF4203 DOMAIN-CONTAINING PROTEIN"/>
    <property type="match status" value="1"/>
</dbReference>
<keyword evidence="10" id="KW-1185">Reference proteome</keyword>
<dbReference type="EMBL" id="KQ964505">
    <property type="protein sequence ID" value="KXN70338.1"/>
    <property type="molecule type" value="Genomic_DNA"/>
</dbReference>
<evidence type="ECO:0000313" key="10">
    <source>
        <dbReference type="Proteomes" id="UP000070444"/>
    </source>
</evidence>
<dbReference type="AlphaFoldDB" id="A0A137P5P5"/>
<keyword evidence="4" id="KW-1133">Transmembrane helix</keyword>
<evidence type="ECO:0000256" key="2">
    <source>
        <dbReference type="ARBA" id="ARBA00006244"/>
    </source>
</evidence>
<reference evidence="9 10" key="1">
    <citation type="journal article" date="2015" name="Genome Biol. Evol.">
        <title>Phylogenomic analyses indicate that early fungi evolved digesting cell walls of algal ancestors of land plants.</title>
        <authorList>
            <person name="Chang Y."/>
            <person name="Wang S."/>
            <person name="Sekimoto S."/>
            <person name="Aerts A.L."/>
            <person name="Choi C."/>
            <person name="Clum A."/>
            <person name="LaButti K.M."/>
            <person name="Lindquist E.A."/>
            <person name="Yee Ngan C."/>
            <person name="Ohm R.A."/>
            <person name="Salamov A.A."/>
            <person name="Grigoriev I.V."/>
            <person name="Spatafora J.W."/>
            <person name="Berbee M.L."/>
        </authorList>
    </citation>
    <scope>NUCLEOTIDE SEQUENCE [LARGE SCALE GENOMIC DNA]</scope>
    <source>
        <strain evidence="9 10">NRRL 28638</strain>
    </source>
</reference>
<dbReference type="STRING" id="796925.A0A137P5P5"/>
<evidence type="ECO:0000256" key="5">
    <source>
        <dbReference type="ARBA" id="ARBA00023136"/>
    </source>
</evidence>
<evidence type="ECO:0000313" key="9">
    <source>
        <dbReference type="EMBL" id="KXN70338.1"/>
    </source>
</evidence>
<evidence type="ECO:0000256" key="7">
    <source>
        <dbReference type="SAM" id="SignalP"/>
    </source>
</evidence>
<feature type="signal peptide" evidence="7">
    <location>
        <begin position="1"/>
        <end position="21"/>
    </location>
</feature>
<keyword evidence="7" id="KW-0732">Signal</keyword>
<comment type="subcellular location">
    <subcellularLocation>
        <location evidence="1">Membrane</location>
        <topology evidence="1">Multi-pass membrane protein</topology>
    </subcellularLocation>
</comment>
<dbReference type="Proteomes" id="UP000070444">
    <property type="component" value="Unassembled WGS sequence"/>
</dbReference>
<evidence type="ECO:0000256" key="6">
    <source>
        <dbReference type="ARBA" id="ARBA00049737"/>
    </source>
</evidence>
<evidence type="ECO:0000259" key="8">
    <source>
        <dbReference type="Pfam" id="PF13886"/>
    </source>
</evidence>
<dbReference type="InterPro" id="IPR025256">
    <property type="entry name" value="TM7S3/TM198-like_dom"/>
</dbReference>
<protein>
    <recommendedName>
        <fullName evidence="6">Transmembrane protein 198</fullName>
    </recommendedName>
</protein>
<dbReference type="GO" id="GO:0005886">
    <property type="term" value="C:plasma membrane"/>
    <property type="evidence" value="ECO:0007669"/>
    <property type="project" value="TreeGrafter"/>
</dbReference>
<name>A0A137P5P5_CONC2</name>
<evidence type="ECO:0000256" key="1">
    <source>
        <dbReference type="ARBA" id="ARBA00004141"/>
    </source>
</evidence>
<evidence type="ECO:0000256" key="3">
    <source>
        <dbReference type="ARBA" id="ARBA00022692"/>
    </source>
</evidence>
<accession>A0A137P5P5</accession>
<keyword evidence="3" id="KW-0812">Transmembrane</keyword>
<feature type="domain" description="TM7S3/TM198-like" evidence="8">
    <location>
        <begin position="42"/>
        <end position="224"/>
    </location>
</feature>
<dbReference type="PANTHER" id="PTHR31247">
    <property type="entry name" value="TRANSMEMBRANE PROTEIN 198 FAMILY MEMBER"/>
    <property type="match status" value="1"/>
</dbReference>